<dbReference type="PANTHER" id="PTHR46558:SF4">
    <property type="entry name" value="DNA-BIDING PHAGE PROTEIN"/>
    <property type="match status" value="1"/>
</dbReference>
<comment type="caution">
    <text evidence="3">The sequence shown here is derived from an EMBL/GenBank/DDBJ whole genome shotgun (WGS) entry which is preliminary data.</text>
</comment>
<evidence type="ECO:0000313" key="4">
    <source>
        <dbReference type="Proteomes" id="UP000727506"/>
    </source>
</evidence>
<dbReference type="Gene3D" id="1.10.260.40">
    <property type="entry name" value="lambda repressor-like DNA-binding domains"/>
    <property type="match status" value="1"/>
</dbReference>
<evidence type="ECO:0000256" key="1">
    <source>
        <dbReference type="ARBA" id="ARBA00023125"/>
    </source>
</evidence>
<dbReference type="SUPFAM" id="SSF47413">
    <property type="entry name" value="lambda repressor-like DNA-binding domains"/>
    <property type="match status" value="1"/>
</dbReference>
<reference evidence="3" key="1">
    <citation type="submission" date="2021-02" db="EMBL/GenBank/DDBJ databases">
        <title>Infant gut strain persistence is associated with maternal origin, phylogeny, and functional potential including surface adhesion and iron acquisition.</title>
        <authorList>
            <person name="Lou Y.C."/>
        </authorList>
    </citation>
    <scope>NUCLEOTIDE SEQUENCE</scope>
    <source>
        <strain evidence="3">L2_039_000G1_dasL2_039_000G1_concoct_11</strain>
    </source>
</reference>
<dbReference type="InterPro" id="IPR001387">
    <property type="entry name" value="Cro/C1-type_HTH"/>
</dbReference>
<keyword evidence="1" id="KW-0238">DNA-binding</keyword>
<protein>
    <submittedName>
        <fullName evidence="3">Helix-turn-helix domain-containing protein</fullName>
    </submittedName>
</protein>
<dbReference type="InterPro" id="IPR036073">
    <property type="entry name" value="Desulfoferrodoxin_Fe-bd_dom_sf"/>
</dbReference>
<feature type="domain" description="HTH cro/C1-type" evidence="2">
    <location>
        <begin position="10"/>
        <end position="64"/>
    </location>
</feature>
<name>A0A943V0W0_9ACTN</name>
<dbReference type="InterPro" id="IPR010982">
    <property type="entry name" value="Lambda_DNA-bd_dom_sf"/>
</dbReference>
<dbReference type="PANTHER" id="PTHR46558">
    <property type="entry name" value="TRACRIPTIONAL REGULATORY PROTEIN-RELATED-RELATED"/>
    <property type="match status" value="1"/>
</dbReference>
<dbReference type="AlphaFoldDB" id="A0A943V0W0"/>
<accession>A0A943V0W0</accession>
<sequence length="158" mass="17252">MSTYLTADAIRNLREARGLTQRQLAERIGVTDKAVSKWESGRGLPDISLIENLAEALGVSVAELLTGDVRENANRAGNMLRSKFYVCPICGNVIHSMGEGAFSCCGVNLAPCEAEQAAEDDAHAFAVERVENDWYVTLDHPMTKDHFISFVAYVTDDG</sequence>
<proteinExistence type="predicted"/>
<feature type="non-terminal residue" evidence="3">
    <location>
        <position position="158"/>
    </location>
</feature>
<dbReference type="GO" id="GO:0005506">
    <property type="term" value="F:iron ion binding"/>
    <property type="evidence" value="ECO:0007669"/>
    <property type="project" value="InterPro"/>
</dbReference>
<dbReference type="PROSITE" id="PS50943">
    <property type="entry name" value="HTH_CROC1"/>
    <property type="match status" value="1"/>
</dbReference>
<dbReference type="GO" id="GO:0016491">
    <property type="term" value="F:oxidoreductase activity"/>
    <property type="evidence" value="ECO:0007669"/>
    <property type="project" value="InterPro"/>
</dbReference>
<evidence type="ECO:0000313" key="3">
    <source>
        <dbReference type="EMBL" id="MBS6941575.1"/>
    </source>
</evidence>
<dbReference type="Gene3D" id="2.60.40.730">
    <property type="entry name" value="SOR catalytic domain"/>
    <property type="match status" value="1"/>
</dbReference>
<gene>
    <name evidence="3" type="ORF">KH142_08940</name>
</gene>
<dbReference type="Proteomes" id="UP000727506">
    <property type="component" value="Unassembled WGS sequence"/>
</dbReference>
<dbReference type="SUPFAM" id="SSF49367">
    <property type="entry name" value="Superoxide reductase-like"/>
    <property type="match status" value="1"/>
</dbReference>
<dbReference type="Pfam" id="PF01381">
    <property type="entry name" value="HTH_3"/>
    <property type="match status" value="1"/>
</dbReference>
<dbReference type="SMART" id="SM00530">
    <property type="entry name" value="HTH_XRE"/>
    <property type="match status" value="1"/>
</dbReference>
<organism evidence="3 4">
    <name type="scientific">Slackia piriformis</name>
    <dbReference type="NCBI Taxonomy" id="626934"/>
    <lineage>
        <taxon>Bacteria</taxon>
        <taxon>Bacillati</taxon>
        <taxon>Actinomycetota</taxon>
        <taxon>Coriobacteriia</taxon>
        <taxon>Eggerthellales</taxon>
        <taxon>Eggerthellaceae</taxon>
        <taxon>Slackia</taxon>
    </lineage>
</organism>
<dbReference type="GO" id="GO:0003677">
    <property type="term" value="F:DNA binding"/>
    <property type="evidence" value="ECO:0007669"/>
    <property type="project" value="UniProtKB-KW"/>
</dbReference>
<evidence type="ECO:0000259" key="2">
    <source>
        <dbReference type="PROSITE" id="PS50943"/>
    </source>
</evidence>
<dbReference type="CDD" id="cd00093">
    <property type="entry name" value="HTH_XRE"/>
    <property type="match status" value="1"/>
</dbReference>
<dbReference type="EMBL" id="JAGZSV010000227">
    <property type="protein sequence ID" value="MBS6941575.1"/>
    <property type="molecule type" value="Genomic_DNA"/>
</dbReference>